<protein>
    <recommendedName>
        <fullName evidence="3">Enoyl reductase (ER) domain-containing protein</fullName>
    </recommendedName>
</protein>
<dbReference type="GO" id="GO:0016651">
    <property type="term" value="F:oxidoreductase activity, acting on NAD(P)H"/>
    <property type="evidence" value="ECO:0007669"/>
    <property type="project" value="InterPro"/>
</dbReference>
<organism evidence="4 5">
    <name type="scientific">Talaromyces atroroseus</name>
    <dbReference type="NCBI Taxonomy" id="1441469"/>
    <lineage>
        <taxon>Eukaryota</taxon>
        <taxon>Fungi</taxon>
        <taxon>Dikarya</taxon>
        <taxon>Ascomycota</taxon>
        <taxon>Pezizomycotina</taxon>
        <taxon>Eurotiomycetes</taxon>
        <taxon>Eurotiomycetidae</taxon>
        <taxon>Eurotiales</taxon>
        <taxon>Trichocomaceae</taxon>
        <taxon>Talaromyces</taxon>
        <taxon>Talaromyces sect. Trachyspermi</taxon>
    </lineage>
</organism>
<dbReference type="EMBL" id="LFMY01000002">
    <property type="protein sequence ID" value="OKL62849.1"/>
    <property type="molecule type" value="Genomic_DNA"/>
</dbReference>
<dbReference type="PANTHER" id="PTHR45348:SF2">
    <property type="entry name" value="ZINC-TYPE ALCOHOL DEHYDROGENASE-LIKE PROTEIN C2E1P3.01"/>
    <property type="match status" value="1"/>
</dbReference>
<dbReference type="CDD" id="cd08249">
    <property type="entry name" value="enoyl_reductase_like"/>
    <property type="match status" value="1"/>
</dbReference>
<dbReference type="AlphaFoldDB" id="A0A1Q5QAQ3"/>
<dbReference type="Pfam" id="PF08240">
    <property type="entry name" value="ADH_N"/>
    <property type="match status" value="1"/>
</dbReference>
<dbReference type="SUPFAM" id="SSF51735">
    <property type="entry name" value="NAD(P)-binding Rossmann-fold domains"/>
    <property type="match status" value="1"/>
</dbReference>
<name>A0A1Q5QAQ3_TALAT</name>
<accession>A0A1Q5QAQ3</accession>
<reference evidence="4 5" key="1">
    <citation type="submission" date="2015-06" db="EMBL/GenBank/DDBJ databases">
        <title>Talaromyces atroroseus IBT 11181 draft genome.</title>
        <authorList>
            <person name="Rasmussen K.B."/>
            <person name="Rasmussen S."/>
            <person name="Petersen B."/>
            <person name="Sicheritz-Ponten T."/>
            <person name="Mortensen U.H."/>
            <person name="Thrane U."/>
        </authorList>
    </citation>
    <scope>NUCLEOTIDE SEQUENCE [LARGE SCALE GENOMIC DNA]</scope>
    <source>
        <strain evidence="4 5">IBT 11181</strain>
    </source>
</reference>
<dbReference type="InterPro" id="IPR011032">
    <property type="entry name" value="GroES-like_sf"/>
</dbReference>
<evidence type="ECO:0000256" key="1">
    <source>
        <dbReference type="ARBA" id="ARBA00008072"/>
    </source>
</evidence>
<dbReference type="InterPro" id="IPR036291">
    <property type="entry name" value="NAD(P)-bd_dom_sf"/>
</dbReference>
<dbReference type="PANTHER" id="PTHR45348">
    <property type="entry name" value="HYPOTHETICAL OXIDOREDUCTASE (EUROFUNG)"/>
    <property type="match status" value="1"/>
</dbReference>
<dbReference type="STRING" id="1441469.A0A1Q5QAQ3"/>
<dbReference type="InterPro" id="IPR013154">
    <property type="entry name" value="ADH-like_N"/>
</dbReference>
<keyword evidence="2" id="KW-0560">Oxidoreductase</keyword>
<gene>
    <name evidence="4" type="ORF">UA08_01813</name>
</gene>
<dbReference type="GeneID" id="31001568"/>
<proteinExistence type="inferred from homology"/>
<dbReference type="SMART" id="SM00829">
    <property type="entry name" value="PKS_ER"/>
    <property type="match status" value="1"/>
</dbReference>
<evidence type="ECO:0000313" key="4">
    <source>
        <dbReference type="EMBL" id="OKL62849.1"/>
    </source>
</evidence>
<dbReference type="InterPro" id="IPR020843">
    <property type="entry name" value="ER"/>
</dbReference>
<comment type="similarity">
    <text evidence="1">Belongs to the zinc-containing alcohol dehydrogenase family.</text>
</comment>
<dbReference type="SUPFAM" id="SSF50129">
    <property type="entry name" value="GroES-like"/>
    <property type="match status" value="1"/>
</dbReference>
<sequence>MPHQAALIPFKKGRLEIASVEYTRPGENEIVVKTAAVAINPLDWFKQGSGNLFAPWIKYPFVMGSDLAGEVVEIGPGVTRFKVGDRVLGHAVGMDQRSNKSSEGAFQEYTVIRTNLASPIPDNLSYEAACVLPLGLSTASCGLFMKDYLALRHPTEQPPTRDKQETLLVWGGSTSVGCNAIQLATAAGYEVVTTASPRNHESLKRLGAVAAFDYKSPTVIEDIVTTFKNRVAVGAFAIGQGSLGYCIDVLARCRGRKFVAQASVDLPASGFPQGILDWPAFGLRMGVSAMSLKTKGKLKQVHAKFIWGSDNMANEVGKAIYEDFLPQALGDGRFVAAPEPYIAGKGLEHIQEAMDLNRKGVSMKKVVVIL</sequence>
<dbReference type="Gene3D" id="3.40.50.720">
    <property type="entry name" value="NAD(P)-binding Rossmann-like Domain"/>
    <property type="match status" value="1"/>
</dbReference>
<dbReference type="InterPro" id="IPR047122">
    <property type="entry name" value="Trans-enoyl_RdTase-like"/>
</dbReference>
<evidence type="ECO:0000256" key="2">
    <source>
        <dbReference type="ARBA" id="ARBA00023002"/>
    </source>
</evidence>
<dbReference type="Proteomes" id="UP000214365">
    <property type="component" value="Unassembled WGS sequence"/>
</dbReference>
<evidence type="ECO:0000313" key="5">
    <source>
        <dbReference type="Proteomes" id="UP000214365"/>
    </source>
</evidence>
<dbReference type="Gene3D" id="3.90.180.10">
    <property type="entry name" value="Medium-chain alcohol dehydrogenases, catalytic domain"/>
    <property type="match status" value="1"/>
</dbReference>
<dbReference type="OrthoDB" id="48317at2759"/>
<feature type="domain" description="Enoyl reductase (ER)" evidence="3">
    <location>
        <begin position="13"/>
        <end position="368"/>
    </location>
</feature>
<comment type="caution">
    <text evidence="4">The sequence shown here is derived from an EMBL/GenBank/DDBJ whole genome shotgun (WGS) entry which is preliminary data.</text>
</comment>
<evidence type="ECO:0000259" key="3">
    <source>
        <dbReference type="SMART" id="SM00829"/>
    </source>
</evidence>
<keyword evidence="5" id="KW-1185">Reference proteome</keyword>
<dbReference type="RefSeq" id="XP_020122970.1">
    <property type="nucleotide sequence ID" value="XM_020261518.1"/>
</dbReference>